<dbReference type="OrthoDB" id="5572844at2759"/>
<protein>
    <recommendedName>
        <fullName evidence="4">cAMP-independent regulatory protein</fullName>
    </recommendedName>
</protein>
<dbReference type="PANTHER" id="PTHR28027:SF2">
    <property type="entry name" value="TRANSCRIPTIONAL REGULATOR MIT1"/>
    <property type="match status" value="1"/>
</dbReference>
<name>A0A401GZ15_9APHY</name>
<dbReference type="RefSeq" id="XP_027618318.1">
    <property type="nucleotide sequence ID" value="XM_027762517.1"/>
</dbReference>
<organism evidence="2 3">
    <name type="scientific">Sparassis crispa</name>
    <dbReference type="NCBI Taxonomy" id="139825"/>
    <lineage>
        <taxon>Eukaryota</taxon>
        <taxon>Fungi</taxon>
        <taxon>Dikarya</taxon>
        <taxon>Basidiomycota</taxon>
        <taxon>Agaricomycotina</taxon>
        <taxon>Agaricomycetes</taxon>
        <taxon>Polyporales</taxon>
        <taxon>Sparassidaceae</taxon>
        <taxon>Sparassis</taxon>
    </lineage>
</organism>
<dbReference type="InParanoid" id="A0A401GZ15"/>
<dbReference type="InterPro" id="IPR018608">
    <property type="entry name" value="Gti1/Pac2"/>
</dbReference>
<accession>A0A401GZ15</accession>
<comment type="caution">
    <text evidence="2">The sequence shown here is derived from an EMBL/GenBank/DDBJ whole genome shotgun (WGS) entry which is preliminary data.</text>
</comment>
<feature type="compositionally biased region" description="Polar residues" evidence="1">
    <location>
        <begin position="385"/>
        <end position="396"/>
    </location>
</feature>
<dbReference type="Pfam" id="PF09729">
    <property type="entry name" value="Gti1_Pac2"/>
    <property type="match status" value="1"/>
</dbReference>
<feature type="compositionally biased region" description="Basic and acidic residues" evidence="1">
    <location>
        <begin position="403"/>
        <end position="416"/>
    </location>
</feature>
<evidence type="ECO:0000256" key="1">
    <source>
        <dbReference type="SAM" id="MobiDB-lite"/>
    </source>
</evidence>
<reference evidence="2 3" key="1">
    <citation type="journal article" date="2018" name="Sci. Rep.">
        <title>Genome sequence of the cauliflower mushroom Sparassis crispa (Hanabiratake) and its association with beneficial usage.</title>
        <authorList>
            <person name="Kiyama R."/>
            <person name="Furutani Y."/>
            <person name="Kawaguchi K."/>
            <person name="Nakanishi T."/>
        </authorList>
    </citation>
    <scope>NUCLEOTIDE SEQUENCE [LARGE SCALE GENOMIC DNA]</scope>
</reference>
<keyword evidence="3" id="KW-1185">Reference proteome</keyword>
<feature type="region of interest" description="Disordered" evidence="1">
    <location>
        <begin position="187"/>
        <end position="333"/>
    </location>
</feature>
<sequence>MQQPTLQNVHIRSTRDALQIFYSVARNVLPMTTRRLDAEERRAITSGNVYVWEERCANSEATGMGMERWTDGMGWGPSRVRDDFLYYHQRENEINDDPSHPSARWASMMRRRDSRLGGLPYSRLDTERLIKQTYSVHVSLPDDRLRAITRKWHLTAYFSQLTLENLGTIDTVKGVGDVRVPEGWFKSARASKAKRPESHSSDELTPALEPWRLGRQPSTSRTQAASLTDASSLRHMSRPPPDVYPVHQTYHTSPSDHRLPPDIPTPIRKPQTAGDPSTRPRLPTLYDTGLQSYRDPSPCTQSSSSSSSDIVFSPRPYSTPVTPPSTSSLHLPPPQKLMNSDLGPRELVPLNYLQGISGPVRDPLDEAFLRRFSSSNAMKPPPSTPHQSWSGRQTPSVYAGYDTEDRKPNLSLDTKW</sequence>
<proteinExistence type="predicted"/>
<feature type="compositionally biased region" description="Polar residues" evidence="1">
    <location>
        <begin position="216"/>
        <end position="231"/>
    </location>
</feature>
<dbReference type="GO" id="GO:0003677">
    <property type="term" value="F:DNA binding"/>
    <property type="evidence" value="ECO:0007669"/>
    <property type="project" value="TreeGrafter"/>
</dbReference>
<evidence type="ECO:0000313" key="2">
    <source>
        <dbReference type="EMBL" id="GBE87405.1"/>
    </source>
</evidence>
<gene>
    <name evidence="2" type="ORF">SCP_1100810</name>
</gene>
<dbReference type="PANTHER" id="PTHR28027">
    <property type="entry name" value="TRANSCRIPTIONAL REGULATOR MIT1"/>
    <property type="match status" value="1"/>
</dbReference>
<dbReference type="GeneID" id="38784322"/>
<dbReference type="EMBL" id="BFAD01000011">
    <property type="protein sequence ID" value="GBE87405.1"/>
    <property type="molecule type" value="Genomic_DNA"/>
</dbReference>
<evidence type="ECO:0000313" key="3">
    <source>
        <dbReference type="Proteomes" id="UP000287166"/>
    </source>
</evidence>
<dbReference type="Proteomes" id="UP000287166">
    <property type="component" value="Unassembled WGS sequence"/>
</dbReference>
<feature type="compositionally biased region" description="Low complexity" evidence="1">
    <location>
        <begin position="302"/>
        <end position="330"/>
    </location>
</feature>
<feature type="region of interest" description="Disordered" evidence="1">
    <location>
        <begin position="372"/>
        <end position="416"/>
    </location>
</feature>
<evidence type="ECO:0008006" key="4">
    <source>
        <dbReference type="Google" id="ProtNLM"/>
    </source>
</evidence>
<dbReference type="AlphaFoldDB" id="A0A401GZ15"/>